<dbReference type="HOGENOM" id="CLU_607463_0_0_1"/>
<dbReference type="Gene3D" id="1.10.10.60">
    <property type="entry name" value="Homeodomain-like"/>
    <property type="match status" value="2"/>
</dbReference>
<evidence type="ECO:0000256" key="4">
    <source>
        <dbReference type="ARBA" id="ARBA00023242"/>
    </source>
</evidence>
<accession>G7IRM0</accession>
<comment type="subcellular location">
    <subcellularLocation>
        <location evidence="1">Nucleus</location>
    </subcellularLocation>
</comment>
<reference evidence="7 9" key="2">
    <citation type="journal article" date="2014" name="BMC Genomics">
        <title>An improved genome release (version Mt4.0) for the model legume Medicago truncatula.</title>
        <authorList>
            <person name="Tang H."/>
            <person name="Krishnakumar V."/>
            <person name="Bidwell S."/>
            <person name="Rosen B."/>
            <person name="Chan A."/>
            <person name="Zhou S."/>
            <person name="Gentzbittel L."/>
            <person name="Childs K.L."/>
            <person name="Yandell M."/>
            <person name="Gundlach H."/>
            <person name="Mayer K.F."/>
            <person name="Schwartz D.C."/>
            <person name="Town C.D."/>
        </authorList>
    </citation>
    <scope>GENOME REANNOTATION</scope>
    <source>
        <strain evidence="8 9">cv. Jemalong A17</strain>
    </source>
</reference>
<feature type="domain" description="HTH myb-type" evidence="6">
    <location>
        <begin position="8"/>
        <end position="60"/>
    </location>
</feature>
<evidence type="ECO:0000313" key="9">
    <source>
        <dbReference type="Proteomes" id="UP000002051"/>
    </source>
</evidence>
<dbReference type="Proteomes" id="UP000002051">
    <property type="component" value="Chromosome 2"/>
</dbReference>
<dbReference type="CDD" id="cd00167">
    <property type="entry name" value="SANT"/>
    <property type="match status" value="2"/>
</dbReference>
<feature type="domain" description="Myb-like" evidence="5">
    <location>
        <begin position="8"/>
        <end position="60"/>
    </location>
</feature>
<evidence type="ECO:0000256" key="3">
    <source>
        <dbReference type="ARBA" id="ARBA00023125"/>
    </source>
</evidence>
<name>G7IRM0_MEDTR</name>
<dbReference type="OrthoDB" id="2143914at2759"/>
<dbReference type="Pfam" id="PF00249">
    <property type="entry name" value="Myb_DNA-binding"/>
    <property type="match status" value="2"/>
</dbReference>
<dbReference type="InterPro" id="IPR001005">
    <property type="entry name" value="SANT/Myb"/>
</dbReference>
<feature type="domain" description="HTH myb-type" evidence="6">
    <location>
        <begin position="61"/>
        <end position="115"/>
    </location>
</feature>
<keyword evidence="4" id="KW-0539">Nucleus</keyword>
<evidence type="ECO:0000313" key="7">
    <source>
        <dbReference type="EMBL" id="AES67329.2"/>
    </source>
</evidence>
<keyword evidence="9" id="KW-1185">Reference proteome</keyword>
<evidence type="ECO:0000259" key="6">
    <source>
        <dbReference type="PROSITE" id="PS51294"/>
    </source>
</evidence>
<protein>
    <submittedName>
        <fullName evidence="7">Myb transcription factor</fullName>
    </submittedName>
</protein>
<reference evidence="8" key="3">
    <citation type="submission" date="2015-04" db="UniProtKB">
        <authorList>
            <consortium name="EnsemblPlants"/>
        </authorList>
    </citation>
    <scope>IDENTIFICATION</scope>
    <source>
        <strain evidence="8">cv. Jemalong A17</strain>
    </source>
</reference>
<dbReference type="SUPFAM" id="SSF46689">
    <property type="entry name" value="Homeodomain-like"/>
    <property type="match status" value="1"/>
</dbReference>
<dbReference type="GO" id="GO:0005634">
    <property type="term" value="C:nucleus"/>
    <property type="evidence" value="ECO:0007669"/>
    <property type="project" value="UniProtKB-SubCell"/>
</dbReference>
<evidence type="ECO:0000256" key="2">
    <source>
        <dbReference type="ARBA" id="ARBA00022737"/>
    </source>
</evidence>
<dbReference type="InterPro" id="IPR015495">
    <property type="entry name" value="Myb_TF_plants"/>
</dbReference>
<dbReference type="EMBL" id="CM001218">
    <property type="protein sequence ID" value="AES67329.2"/>
    <property type="molecule type" value="Genomic_DNA"/>
</dbReference>
<dbReference type="eggNOG" id="KOG0048">
    <property type="taxonomic scope" value="Eukaryota"/>
</dbReference>
<accession>A0A0C3V7I8</accession>
<reference evidence="7 9" key="1">
    <citation type="journal article" date="2011" name="Nature">
        <title>The Medicago genome provides insight into the evolution of rhizobial symbioses.</title>
        <authorList>
            <person name="Young N.D."/>
            <person name="Debelle F."/>
            <person name="Oldroyd G.E."/>
            <person name="Geurts R."/>
            <person name="Cannon S.B."/>
            <person name="Udvardi M.K."/>
            <person name="Benedito V.A."/>
            <person name="Mayer K.F."/>
            <person name="Gouzy J."/>
            <person name="Schoof H."/>
            <person name="Van de Peer Y."/>
            <person name="Proost S."/>
            <person name="Cook D.R."/>
            <person name="Meyers B.C."/>
            <person name="Spannagl M."/>
            <person name="Cheung F."/>
            <person name="De Mita S."/>
            <person name="Krishnakumar V."/>
            <person name="Gundlach H."/>
            <person name="Zhou S."/>
            <person name="Mudge J."/>
            <person name="Bharti A.K."/>
            <person name="Murray J.D."/>
            <person name="Naoumkina M.A."/>
            <person name="Rosen B."/>
            <person name="Silverstein K.A."/>
            <person name="Tang H."/>
            <person name="Rombauts S."/>
            <person name="Zhao P.X."/>
            <person name="Zhou P."/>
            <person name="Barbe V."/>
            <person name="Bardou P."/>
            <person name="Bechner M."/>
            <person name="Bellec A."/>
            <person name="Berger A."/>
            <person name="Berges H."/>
            <person name="Bidwell S."/>
            <person name="Bisseling T."/>
            <person name="Choisne N."/>
            <person name="Couloux A."/>
            <person name="Denny R."/>
            <person name="Deshpande S."/>
            <person name="Dai X."/>
            <person name="Doyle J.J."/>
            <person name="Dudez A.M."/>
            <person name="Farmer A.D."/>
            <person name="Fouteau S."/>
            <person name="Franken C."/>
            <person name="Gibelin C."/>
            <person name="Gish J."/>
            <person name="Goldstein S."/>
            <person name="Gonzalez A.J."/>
            <person name="Green P.J."/>
            <person name="Hallab A."/>
            <person name="Hartog M."/>
            <person name="Hua A."/>
            <person name="Humphray S.J."/>
            <person name="Jeong D.H."/>
            <person name="Jing Y."/>
            <person name="Jocker A."/>
            <person name="Kenton S.M."/>
            <person name="Kim D.J."/>
            <person name="Klee K."/>
            <person name="Lai H."/>
            <person name="Lang C."/>
            <person name="Lin S."/>
            <person name="Macmil S.L."/>
            <person name="Magdelenat G."/>
            <person name="Matthews L."/>
            <person name="McCorrison J."/>
            <person name="Monaghan E.L."/>
            <person name="Mun J.H."/>
            <person name="Najar F.Z."/>
            <person name="Nicholson C."/>
            <person name="Noirot C."/>
            <person name="O'Bleness M."/>
            <person name="Paule C.R."/>
            <person name="Poulain J."/>
            <person name="Prion F."/>
            <person name="Qin B."/>
            <person name="Qu C."/>
            <person name="Retzel E.F."/>
            <person name="Riddle C."/>
            <person name="Sallet E."/>
            <person name="Samain S."/>
            <person name="Samson N."/>
            <person name="Sanders I."/>
            <person name="Saurat O."/>
            <person name="Scarpelli C."/>
            <person name="Schiex T."/>
            <person name="Segurens B."/>
            <person name="Severin A.J."/>
            <person name="Sherrier D.J."/>
            <person name="Shi R."/>
            <person name="Sims S."/>
            <person name="Singer S.R."/>
            <person name="Sinharoy S."/>
            <person name="Sterck L."/>
            <person name="Viollet A."/>
            <person name="Wang B.B."/>
            <person name="Wang K."/>
            <person name="Wang M."/>
            <person name="Wang X."/>
            <person name="Warfsmann J."/>
            <person name="Weissenbach J."/>
            <person name="White D.D."/>
            <person name="White J.D."/>
            <person name="Wiley G.B."/>
            <person name="Wincker P."/>
            <person name="Xing Y."/>
            <person name="Yang L."/>
            <person name="Yao Z."/>
            <person name="Ying F."/>
            <person name="Zhai J."/>
            <person name="Zhou L."/>
            <person name="Zuber A."/>
            <person name="Denarie J."/>
            <person name="Dixon R.A."/>
            <person name="May G.D."/>
            <person name="Schwartz D.C."/>
            <person name="Rogers J."/>
            <person name="Quetier F."/>
            <person name="Town C.D."/>
            <person name="Roe B.A."/>
        </authorList>
    </citation>
    <scope>NUCLEOTIDE SEQUENCE [LARGE SCALE GENOMIC DNA]</scope>
    <source>
        <strain evidence="7">A17</strain>
        <strain evidence="8 9">cv. Jemalong A17</strain>
    </source>
</reference>
<dbReference type="FunFam" id="1.10.10.60:FF:000001">
    <property type="entry name" value="MYB-related transcription factor"/>
    <property type="match status" value="1"/>
</dbReference>
<keyword evidence="3" id="KW-0238">DNA-binding</keyword>
<gene>
    <name evidence="8" type="primary">11411430</name>
    <name evidence="7" type="ordered locus">MTR_2g089420</name>
</gene>
<dbReference type="InterPro" id="IPR009057">
    <property type="entry name" value="Homeodomain-like_sf"/>
</dbReference>
<dbReference type="PROSITE" id="PS51294">
    <property type="entry name" value="HTH_MYB"/>
    <property type="match status" value="2"/>
</dbReference>
<evidence type="ECO:0000313" key="8">
    <source>
        <dbReference type="EnsemblPlants" id="AES67329"/>
    </source>
</evidence>
<dbReference type="KEGG" id="mtr:11411430"/>
<keyword evidence="2" id="KW-0677">Repeat</keyword>
<feature type="domain" description="Myb-like" evidence="5">
    <location>
        <begin position="61"/>
        <end position="111"/>
    </location>
</feature>
<dbReference type="PANTHER" id="PTHR10641:SF1388">
    <property type="entry name" value="MYB TRANSCRIPTION FACTOR"/>
    <property type="match status" value="1"/>
</dbReference>
<sequence>MVRTPCDNNGLRKGSWTHEEDKKLIAYVTRYGCWNWRQLPRFAGLERCGKSCRLRWMNYLRPDVKRGNFNQQEEELIIKLHEKLGNRWTVIASNFPGRTDNEIKNHWHTTLKKRFVKNIKSKRGTRIAKDSNSNNHPTLEEPKKFEVVLESNNDPNIANQISPQPSSSELSCITMDNAILDDNDLSFMETYMENFSENFWTEPYMIDNSYVPHNHPTMEETKKLEGVFENNIDPNITSPLSSQPFSSGFSCITTENFASTISHENSVFDGSELPFMDAFMETVSEFFWTEPYMIDTSYSPYKHPTLEEANKFEGVLENNNNPNTASTTISYENPILDDNDLHFMDAYIENLSENFWSEPYMIDSSHFLRNHLTMEEAKKIEGVFEYNIDPNSVSPVSSQPSSNGFSSITMENVTSTISHENPLMDALFPAECEHEYFSSVYDVEFWSHTAE</sequence>
<organism evidence="7 9">
    <name type="scientific">Medicago truncatula</name>
    <name type="common">Barrel medic</name>
    <name type="synonym">Medicago tribuloides</name>
    <dbReference type="NCBI Taxonomy" id="3880"/>
    <lineage>
        <taxon>Eukaryota</taxon>
        <taxon>Viridiplantae</taxon>
        <taxon>Streptophyta</taxon>
        <taxon>Embryophyta</taxon>
        <taxon>Tracheophyta</taxon>
        <taxon>Spermatophyta</taxon>
        <taxon>Magnoliopsida</taxon>
        <taxon>eudicotyledons</taxon>
        <taxon>Gunneridae</taxon>
        <taxon>Pentapetalae</taxon>
        <taxon>rosids</taxon>
        <taxon>fabids</taxon>
        <taxon>Fabales</taxon>
        <taxon>Fabaceae</taxon>
        <taxon>Papilionoideae</taxon>
        <taxon>50 kb inversion clade</taxon>
        <taxon>NPAAA clade</taxon>
        <taxon>Hologalegina</taxon>
        <taxon>IRL clade</taxon>
        <taxon>Trifolieae</taxon>
        <taxon>Medicago</taxon>
    </lineage>
</organism>
<proteinExistence type="predicted"/>
<evidence type="ECO:0000256" key="1">
    <source>
        <dbReference type="ARBA" id="ARBA00004123"/>
    </source>
</evidence>
<dbReference type="InterPro" id="IPR017930">
    <property type="entry name" value="Myb_dom"/>
</dbReference>
<dbReference type="PaxDb" id="3880-AES67329"/>
<evidence type="ECO:0000259" key="5">
    <source>
        <dbReference type="PROSITE" id="PS50090"/>
    </source>
</evidence>
<dbReference type="EnsemblPlants" id="AES67329">
    <property type="protein sequence ID" value="AES67329"/>
    <property type="gene ID" value="MTR_2g089420"/>
</dbReference>
<dbReference type="SMART" id="SM00717">
    <property type="entry name" value="SANT"/>
    <property type="match status" value="2"/>
</dbReference>
<dbReference type="PROSITE" id="PS50090">
    <property type="entry name" value="MYB_LIKE"/>
    <property type="match status" value="2"/>
</dbReference>
<dbReference type="PANTHER" id="PTHR10641">
    <property type="entry name" value="MYB FAMILY TRANSCRIPTION FACTOR"/>
    <property type="match status" value="1"/>
</dbReference>
<dbReference type="GO" id="GO:0003677">
    <property type="term" value="F:DNA binding"/>
    <property type="evidence" value="ECO:0007669"/>
    <property type="project" value="UniProtKB-KW"/>
</dbReference>
<dbReference type="AlphaFoldDB" id="G7IRM0"/>